<gene>
    <name evidence="1" type="ORF">BDN72DRAFT_887324</name>
</gene>
<keyword evidence="2" id="KW-1185">Reference proteome</keyword>
<reference evidence="1 2" key="1">
    <citation type="journal article" date="2019" name="Nat. Ecol. Evol.">
        <title>Megaphylogeny resolves global patterns of mushroom evolution.</title>
        <authorList>
            <person name="Varga T."/>
            <person name="Krizsan K."/>
            <person name="Foldi C."/>
            <person name="Dima B."/>
            <person name="Sanchez-Garcia M."/>
            <person name="Sanchez-Ramirez S."/>
            <person name="Szollosi G.J."/>
            <person name="Szarkandi J.G."/>
            <person name="Papp V."/>
            <person name="Albert L."/>
            <person name="Andreopoulos W."/>
            <person name="Angelini C."/>
            <person name="Antonin V."/>
            <person name="Barry K.W."/>
            <person name="Bougher N.L."/>
            <person name="Buchanan P."/>
            <person name="Buyck B."/>
            <person name="Bense V."/>
            <person name="Catcheside P."/>
            <person name="Chovatia M."/>
            <person name="Cooper J."/>
            <person name="Damon W."/>
            <person name="Desjardin D."/>
            <person name="Finy P."/>
            <person name="Geml J."/>
            <person name="Haridas S."/>
            <person name="Hughes K."/>
            <person name="Justo A."/>
            <person name="Karasinski D."/>
            <person name="Kautmanova I."/>
            <person name="Kiss B."/>
            <person name="Kocsube S."/>
            <person name="Kotiranta H."/>
            <person name="LaButti K.M."/>
            <person name="Lechner B.E."/>
            <person name="Liimatainen K."/>
            <person name="Lipzen A."/>
            <person name="Lukacs Z."/>
            <person name="Mihaltcheva S."/>
            <person name="Morgado L.N."/>
            <person name="Niskanen T."/>
            <person name="Noordeloos M.E."/>
            <person name="Ohm R.A."/>
            <person name="Ortiz-Santana B."/>
            <person name="Ovrebo C."/>
            <person name="Racz N."/>
            <person name="Riley R."/>
            <person name="Savchenko A."/>
            <person name="Shiryaev A."/>
            <person name="Soop K."/>
            <person name="Spirin V."/>
            <person name="Szebenyi C."/>
            <person name="Tomsovsky M."/>
            <person name="Tulloss R.E."/>
            <person name="Uehling J."/>
            <person name="Grigoriev I.V."/>
            <person name="Vagvolgyi C."/>
            <person name="Papp T."/>
            <person name="Martin F.M."/>
            <person name="Miettinen O."/>
            <person name="Hibbett D.S."/>
            <person name="Nagy L.G."/>
        </authorList>
    </citation>
    <scope>NUCLEOTIDE SEQUENCE [LARGE SCALE GENOMIC DNA]</scope>
    <source>
        <strain evidence="1 2">NL-1719</strain>
    </source>
</reference>
<name>A0ACD3B2V5_9AGAR</name>
<organism evidence="1 2">
    <name type="scientific">Pluteus cervinus</name>
    <dbReference type="NCBI Taxonomy" id="181527"/>
    <lineage>
        <taxon>Eukaryota</taxon>
        <taxon>Fungi</taxon>
        <taxon>Dikarya</taxon>
        <taxon>Basidiomycota</taxon>
        <taxon>Agaricomycotina</taxon>
        <taxon>Agaricomycetes</taxon>
        <taxon>Agaricomycetidae</taxon>
        <taxon>Agaricales</taxon>
        <taxon>Pluteineae</taxon>
        <taxon>Pluteaceae</taxon>
        <taxon>Pluteus</taxon>
    </lineage>
</organism>
<proteinExistence type="predicted"/>
<dbReference type="Proteomes" id="UP000308600">
    <property type="component" value="Unassembled WGS sequence"/>
</dbReference>
<accession>A0ACD3B2V5</accession>
<dbReference type="EMBL" id="ML208288">
    <property type="protein sequence ID" value="TFK72176.1"/>
    <property type="molecule type" value="Genomic_DNA"/>
</dbReference>
<sequence>MQADPDPSPAESRNLTPAPVVPPTQTSAPANRKRKRAPPRSAPSPAPSDTGTNGGTNPPEVIFIRADLSSRPQLSVSRGPIFTPVSEGSEYHKTDMVGVNRVGYRYIPAGINPVGSALPCHTIETLPKSYRISWEDRSPFIKVTKDGLGLAGGKGFRSARCNAPIREGKWYMEIKILQGGGERLGDENRREGCHVRLGWGRREAPLNGPVGLDGYSYGYRDKTGDKVTLSRPRPYGREYGSGDVIGMYISLPPRRQPNKNDHSDPAHIKRERIPIDLKGQEMFESLEYPQIKEMTNLMDYSGGKPPPDVLLDKEKEKKKAAKKSLDRPLPILPGSRIAFFVNGESQGIAFNDIYSYLQIRGAHPSTPIPTNRKRGREGVKEHRQNEFDDGWLGYYPFISLFNDAEVRLNSGPDFDYPPPPDIDALLDGDEEKLAQVKQERTWRPISERYSEFMREQWDYDAVEEEEARAELLANPILEPIETEKKTQKSRKRTTGTPAEPRNKKSRKTGPSNLATSSTPAPDEQLLDHGERTSVDRVSVTPGPNDERYGSIGLTYPNHQQYPGSFTGPIDLNSSSITNFEFVIEGSIEHEHSPAPTHTSNGDFLGGGGGGQSGYNSDLAEMDDRDQVYGFSVIEP</sequence>
<protein>
    <submittedName>
        <fullName evidence="1">Uncharacterized protein</fullName>
    </submittedName>
</protein>
<evidence type="ECO:0000313" key="2">
    <source>
        <dbReference type="Proteomes" id="UP000308600"/>
    </source>
</evidence>
<evidence type="ECO:0000313" key="1">
    <source>
        <dbReference type="EMBL" id="TFK72176.1"/>
    </source>
</evidence>